<evidence type="ECO:0000313" key="1">
    <source>
        <dbReference type="EMBL" id="UUP19852.1"/>
    </source>
</evidence>
<reference evidence="1 2" key="1">
    <citation type="submission" date="2018-07" db="EMBL/GenBank/DDBJ databases">
        <title>Genome sequence of Nitratireductor thuwali#1536.</title>
        <authorList>
            <person name="Michoud G."/>
            <person name="Merlino G."/>
            <person name="Sefrji F.O."/>
            <person name="Daffonchio D."/>
        </authorList>
    </citation>
    <scope>NUCLEOTIDE SEQUENCE [LARGE SCALE GENOMIC DNA]</scope>
    <source>
        <strain evidence="1 2">Nit1536</strain>
        <plasmid evidence="1 2">p1536_1</plasmid>
    </source>
</reference>
<proteinExistence type="predicted"/>
<sequence length="54" mass="6256">MQTLEQGQAQHLLKVLDLLADRPRRNREFLRASFKLRWRPAASKARKPLSGGSR</sequence>
<name>A0ABY5MPX3_9HYPH</name>
<keyword evidence="2" id="KW-1185">Reference proteome</keyword>
<dbReference type="EMBL" id="CP030942">
    <property type="protein sequence ID" value="UUP19852.1"/>
    <property type="molecule type" value="Genomic_DNA"/>
</dbReference>
<keyword evidence="1" id="KW-0614">Plasmid</keyword>
<gene>
    <name evidence="1" type="ORF">NTH_04367</name>
</gene>
<dbReference type="Proteomes" id="UP001342418">
    <property type="component" value="Plasmid p1536_1"/>
</dbReference>
<organism evidence="1 2">
    <name type="scientific">Nitratireductor thuwali</name>
    <dbReference type="NCBI Taxonomy" id="2267699"/>
    <lineage>
        <taxon>Bacteria</taxon>
        <taxon>Pseudomonadati</taxon>
        <taxon>Pseudomonadota</taxon>
        <taxon>Alphaproteobacteria</taxon>
        <taxon>Hyphomicrobiales</taxon>
        <taxon>Phyllobacteriaceae</taxon>
        <taxon>Nitratireductor</taxon>
    </lineage>
</organism>
<geneLocation type="plasmid" evidence="1 2">
    <name>p1536_1</name>
</geneLocation>
<evidence type="ECO:0000313" key="2">
    <source>
        <dbReference type="Proteomes" id="UP001342418"/>
    </source>
</evidence>
<protein>
    <submittedName>
        <fullName evidence="1">Uncharacterized protein</fullName>
    </submittedName>
</protein>
<accession>A0ABY5MPX3</accession>